<evidence type="ECO:0000256" key="4">
    <source>
        <dbReference type="PROSITE-ProRule" id="PRU00601"/>
    </source>
</evidence>
<dbReference type="STRING" id="905079.L1J8X0"/>
<dbReference type="KEGG" id="gtt:GUITHDRAFT_51989"/>
<gene>
    <name evidence="6" type="ORF">GUITHDRAFT_51989</name>
</gene>
<proteinExistence type="predicted"/>
<reference evidence="8" key="2">
    <citation type="submission" date="2012-11" db="EMBL/GenBank/DDBJ databases">
        <authorList>
            <person name="Kuo A."/>
            <person name="Curtis B.A."/>
            <person name="Tanifuji G."/>
            <person name="Burki F."/>
            <person name="Gruber A."/>
            <person name="Irimia M."/>
            <person name="Maruyama S."/>
            <person name="Arias M.C."/>
            <person name="Ball S.G."/>
            <person name="Gile G.H."/>
            <person name="Hirakawa Y."/>
            <person name="Hopkins J.F."/>
            <person name="Rensing S.A."/>
            <person name="Schmutz J."/>
            <person name="Symeonidi A."/>
            <person name="Elias M."/>
            <person name="Eveleigh R.J."/>
            <person name="Herman E.K."/>
            <person name="Klute M.J."/>
            <person name="Nakayama T."/>
            <person name="Obornik M."/>
            <person name="Reyes-Prieto A."/>
            <person name="Armbrust E.V."/>
            <person name="Aves S.J."/>
            <person name="Beiko R.G."/>
            <person name="Coutinho P."/>
            <person name="Dacks J.B."/>
            <person name="Durnford D.G."/>
            <person name="Fast N.M."/>
            <person name="Green B.R."/>
            <person name="Grisdale C."/>
            <person name="Hempe F."/>
            <person name="Henrissat B."/>
            <person name="Hoppner M.P."/>
            <person name="Ishida K.-I."/>
            <person name="Kim E."/>
            <person name="Koreny L."/>
            <person name="Kroth P.G."/>
            <person name="Liu Y."/>
            <person name="Malik S.-B."/>
            <person name="Maier U.G."/>
            <person name="McRose D."/>
            <person name="Mock T."/>
            <person name="Neilson J.A."/>
            <person name="Onodera N.T."/>
            <person name="Poole A.M."/>
            <person name="Pritham E.J."/>
            <person name="Richards T.A."/>
            <person name="Rocap G."/>
            <person name="Roy S.W."/>
            <person name="Sarai C."/>
            <person name="Schaack S."/>
            <person name="Shirato S."/>
            <person name="Slamovits C.H."/>
            <person name="Spencer D.F."/>
            <person name="Suzuki S."/>
            <person name="Worden A.Z."/>
            <person name="Zauner S."/>
            <person name="Barry K."/>
            <person name="Bell C."/>
            <person name="Bharti A.K."/>
            <person name="Crow J.A."/>
            <person name="Grimwood J."/>
            <person name="Kramer R."/>
            <person name="Lindquist E."/>
            <person name="Lucas S."/>
            <person name="Salamov A."/>
            <person name="McFadden G.I."/>
            <person name="Lane C.E."/>
            <person name="Keeling P.J."/>
            <person name="Gray M.W."/>
            <person name="Grigoriev I.V."/>
            <person name="Archibald J.M."/>
        </authorList>
    </citation>
    <scope>NUCLEOTIDE SEQUENCE</scope>
    <source>
        <strain evidence="8">CCMP2712</strain>
    </source>
</reference>
<dbReference type="EMBL" id="JH993004">
    <property type="protein sequence ID" value="EKX44554.1"/>
    <property type="molecule type" value="Genomic_DNA"/>
</dbReference>
<dbReference type="OrthoDB" id="411372at2759"/>
<accession>L1J8X0</accession>
<dbReference type="SUPFAM" id="SSF161219">
    <property type="entry name" value="CHY zinc finger-like"/>
    <property type="match status" value="1"/>
</dbReference>
<dbReference type="GeneID" id="17301187"/>
<keyword evidence="3" id="KW-0862">Zinc</keyword>
<dbReference type="EnsemblProtists" id="EKX44554">
    <property type="protein sequence ID" value="EKX44554"/>
    <property type="gene ID" value="GUITHDRAFT_51989"/>
</dbReference>
<reference evidence="7" key="3">
    <citation type="submission" date="2016-03" db="UniProtKB">
        <authorList>
            <consortium name="EnsemblProtists"/>
        </authorList>
    </citation>
    <scope>IDENTIFICATION</scope>
</reference>
<keyword evidence="1" id="KW-0479">Metal-binding</keyword>
<sequence length="69" mass="7781">RKKEEGLVVGTPLPNKGACSHFRLSRRWLCFPCCGRAFPCPVCHDEAVKGEHETMWASRMICGSCSREQ</sequence>
<dbReference type="GO" id="GO:0008270">
    <property type="term" value="F:zinc ion binding"/>
    <property type="evidence" value="ECO:0007669"/>
    <property type="project" value="UniProtKB-KW"/>
</dbReference>
<feature type="domain" description="CHY-type" evidence="5">
    <location>
        <begin position="12"/>
        <end position="69"/>
    </location>
</feature>
<dbReference type="HOGENOM" id="CLU_2783753_0_0_1"/>
<evidence type="ECO:0000313" key="8">
    <source>
        <dbReference type="Proteomes" id="UP000011087"/>
    </source>
</evidence>
<evidence type="ECO:0000313" key="6">
    <source>
        <dbReference type="EMBL" id="EKX44554.1"/>
    </source>
</evidence>
<dbReference type="InterPro" id="IPR037274">
    <property type="entry name" value="Znf_CHY_sf"/>
</dbReference>
<evidence type="ECO:0000313" key="7">
    <source>
        <dbReference type="EnsemblProtists" id="EKX44554"/>
    </source>
</evidence>
<evidence type="ECO:0000256" key="3">
    <source>
        <dbReference type="ARBA" id="ARBA00022833"/>
    </source>
</evidence>
<keyword evidence="8" id="KW-1185">Reference proteome</keyword>
<dbReference type="eggNOG" id="KOG1940">
    <property type="taxonomic scope" value="Eukaryota"/>
</dbReference>
<dbReference type="RefSeq" id="XP_005831534.1">
    <property type="nucleotide sequence ID" value="XM_005831477.1"/>
</dbReference>
<feature type="non-terminal residue" evidence="6">
    <location>
        <position position="69"/>
    </location>
</feature>
<dbReference type="PaxDb" id="55529-EKX44554"/>
<protein>
    <recommendedName>
        <fullName evidence="5">CHY-type domain-containing protein</fullName>
    </recommendedName>
</protein>
<name>L1J8X0_GUITC</name>
<feature type="non-terminal residue" evidence="6">
    <location>
        <position position="1"/>
    </location>
</feature>
<dbReference type="InterPro" id="IPR008913">
    <property type="entry name" value="Znf_CHY"/>
</dbReference>
<reference evidence="6 8" key="1">
    <citation type="journal article" date="2012" name="Nature">
        <title>Algal genomes reveal evolutionary mosaicism and the fate of nucleomorphs.</title>
        <authorList>
            <consortium name="DOE Joint Genome Institute"/>
            <person name="Curtis B.A."/>
            <person name="Tanifuji G."/>
            <person name="Burki F."/>
            <person name="Gruber A."/>
            <person name="Irimia M."/>
            <person name="Maruyama S."/>
            <person name="Arias M.C."/>
            <person name="Ball S.G."/>
            <person name="Gile G.H."/>
            <person name="Hirakawa Y."/>
            <person name="Hopkins J.F."/>
            <person name="Kuo A."/>
            <person name="Rensing S.A."/>
            <person name="Schmutz J."/>
            <person name="Symeonidi A."/>
            <person name="Elias M."/>
            <person name="Eveleigh R.J."/>
            <person name="Herman E.K."/>
            <person name="Klute M.J."/>
            <person name="Nakayama T."/>
            <person name="Obornik M."/>
            <person name="Reyes-Prieto A."/>
            <person name="Armbrust E.V."/>
            <person name="Aves S.J."/>
            <person name="Beiko R.G."/>
            <person name="Coutinho P."/>
            <person name="Dacks J.B."/>
            <person name="Durnford D.G."/>
            <person name="Fast N.M."/>
            <person name="Green B.R."/>
            <person name="Grisdale C.J."/>
            <person name="Hempel F."/>
            <person name="Henrissat B."/>
            <person name="Hoppner M.P."/>
            <person name="Ishida K."/>
            <person name="Kim E."/>
            <person name="Koreny L."/>
            <person name="Kroth P.G."/>
            <person name="Liu Y."/>
            <person name="Malik S.B."/>
            <person name="Maier U.G."/>
            <person name="McRose D."/>
            <person name="Mock T."/>
            <person name="Neilson J.A."/>
            <person name="Onodera N.T."/>
            <person name="Poole A.M."/>
            <person name="Pritham E.J."/>
            <person name="Richards T.A."/>
            <person name="Rocap G."/>
            <person name="Roy S.W."/>
            <person name="Sarai C."/>
            <person name="Schaack S."/>
            <person name="Shirato S."/>
            <person name="Slamovits C.H."/>
            <person name="Spencer D.F."/>
            <person name="Suzuki S."/>
            <person name="Worden A.Z."/>
            <person name="Zauner S."/>
            <person name="Barry K."/>
            <person name="Bell C."/>
            <person name="Bharti A.K."/>
            <person name="Crow J.A."/>
            <person name="Grimwood J."/>
            <person name="Kramer R."/>
            <person name="Lindquist E."/>
            <person name="Lucas S."/>
            <person name="Salamov A."/>
            <person name="McFadden G.I."/>
            <person name="Lane C.E."/>
            <person name="Keeling P.J."/>
            <person name="Gray M.W."/>
            <person name="Grigoriev I.V."/>
            <person name="Archibald J.M."/>
        </authorList>
    </citation>
    <scope>NUCLEOTIDE SEQUENCE</scope>
    <source>
        <strain evidence="6 8">CCMP2712</strain>
    </source>
</reference>
<evidence type="ECO:0000256" key="1">
    <source>
        <dbReference type="ARBA" id="ARBA00022723"/>
    </source>
</evidence>
<evidence type="ECO:0000256" key="2">
    <source>
        <dbReference type="ARBA" id="ARBA00022771"/>
    </source>
</evidence>
<evidence type="ECO:0000259" key="5">
    <source>
        <dbReference type="PROSITE" id="PS51266"/>
    </source>
</evidence>
<organism evidence="6">
    <name type="scientific">Guillardia theta (strain CCMP2712)</name>
    <name type="common">Cryptophyte</name>
    <dbReference type="NCBI Taxonomy" id="905079"/>
    <lineage>
        <taxon>Eukaryota</taxon>
        <taxon>Cryptophyceae</taxon>
        <taxon>Pyrenomonadales</taxon>
        <taxon>Geminigeraceae</taxon>
        <taxon>Guillardia</taxon>
    </lineage>
</organism>
<dbReference type="Pfam" id="PF05495">
    <property type="entry name" value="zf-CHY"/>
    <property type="match status" value="1"/>
</dbReference>
<dbReference type="AlphaFoldDB" id="L1J8X0"/>
<keyword evidence="2 4" id="KW-0863">Zinc-finger</keyword>
<dbReference type="PROSITE" id="PS51266">
    <property type="entry name" value="ZF_CHY"/>
    <property type="match status" value="1"/>
</dbReference>
<dbReference type="Proteomes" id="UP000011087">
    <property type="component" value="Unassembled WGS sequence"/>
</dbReference>